<comment type="caution">
    <text evidence="2">The sequence shown here is derived from an EMBL/GenBank/DDBJ whole genome shotgun (WGS) entry which is preliminary data.</text>
</comment>
<proteinExistence type="predicted"/>
<keyword evidence="1" id="KW-0812">Transmembrane</keyword>
<dbReference type="EMBL" id="JAHPJJ010000006">
    <property type="protein sequence ID" value="MBU9694863.1"/>
    <property type="molecule type" value="Genomic_DNA"/>
</dbReference>
<keyword evidence="3" id="KW-1185">Reference proteome</keyword>
<protein>
    <recommendedName>
        <fullName evidence="4">DUF4149 domain-containing protein</fullName>
    </recommendedName>
</protein>
<evidence type="ECO:0000256" key="1">
    <source>
        <dbReference type="SAM" id="Phobius"/>
    </source>
</evidence>
<evidence type="ECO:0008006" key="4">
    <source>
        <dbReference type="Google" id="ProtNLM"/>
    </source>
</evidence>
<dbReference type="Proteomes" id="UP001196248">
    <property type="component" value="Unassembled WGS sequence"/>
</dbReference>
<keyword evidence="1" id="KW-0472">Membrane</keyword>
<sequence length="144" mass="16081">MRRVKNNLLWVVLMLWVGIAQVYWQLGPHIANYSNASLHTSAYGVLKGLTLLGSDILILLLGYFLSQKSHRESTIIKAWLNTLVLGVLASVLVALSTNQLAKVTVFHTDFFNVAFPLLRNTYPLIFGSLLGLILTAVINDQRFI</sequence>
<accession>A0ABS6IU71</accession>
<keyword evidence="1" id="KW-1133">Transmembrane helix</keyword>
<organism evidence="2 3">
    <name type="scientific">Limosilactobacillus portuensis</name>
    <dbReference type="NCBI Taxonomy" id="2742601"/>
    <lineage>
        <taxon>Bacteria</taxon>
        <taxon>Bacillati</taxon>
        <taxon>Bacillota</taxon>
        <taxon>Bacilli</taxon>
        <taxon>Lactobacillales</taxon>
        <taxon>Lactobacillaceae</taxon>
        <taxon>Limosilactobacillus</taxon>
    </lineage>
</organism>
<reference evidence="2 3" key="1">
    <citation type="submission" date="2021-06" db="EMBL/GenBank/DDBJ databases">
        <title>Limosilactobacillus angelus sp. nov., isolated from the human vagina.</title>
        <authorList>
            <person name="Chen Y.-S."/>
        </authorList>
    </citation>
    <scope>NUCLEOTIDE SEQUENCE [LARGE SCALE GENOMIC DNA]</scope>
    <source>
        <strain evidence="2 3">P5L02</strain>
    </source>
</reference>
<feature type="transmembrane region" description="Helical" evidence="1">
    <location>
        <begin position="121"/>
        <end position="138"/>
    </location>
</feature>
<gene>
    <name evidence="2" type="ORF">KSL82_02865</name>
</gene>
<feature type="transmembrane region" description="Helical" evidence="1">
    <location>
        <begin position="7"/>
        <end position="24"/>
    </location>
</feature>
<feature type="transmembrane region" description="Helical" evidence="1">
    <location>
        <begin position="44"/>
        <end position="66"/>
    </location>
</feature>
<evidence type="ECO:0000313" key="2">
    <source>
        <dbReference type="EMBL" id="MBU9694863.1"/>
    </source>
</evidence>
<dbReference type="RefSeq" id="WP_102168423.1">
    <property type="nucleotide sequence ID" value="NZ_JAHPJJ010000006.1"/>
</dbReference>
<feature type="transmembrane region" description="Helical" evidence="1">
    <location>
        <begin position="78"/>
        <end position="101"/>
    </location>
</feature>
<name>A0ABS6IU71_9LACO</name>
<evidence type="ECO:0000313" key="3">
    <source>
        <dbReference type="Proteomes" id="UP001196248"/>
    </source>
</evidence>